<comment type="caution">
    <text evidence="3">The sequence shown here is derived from an EMBL/GenBank/DDBJ whole genome shotgun (WGS) entry which is preliminary data.</text>
</comment>
<protein>
    <recommendedName>
        <fullName evidence="2">DUF2423 domain-containing protein</fullName>
    </recommendedName>
</protein>
<feature type="compositionally biased region" description="Basic residues" evidence="1">
    <location>
        <begin position="100"/>
        <end position="110"/>
    </location>
</feature>
<dbReference type="Pfam" id="PF10338">
    <property type="entry name" value="YBL028C_N"/>
    <property type="match status" value="1"/>
</dbReference>
<evidence type="ECO:0000256" key="1">
    <source>
        <dbReference type="SAM" id="MobiDB-lite"/>
    </source>
</evidence>
<feature type="region of interest" description="Disordered" evidence="1">
    <location>
        <begin position="1"/>
        <end position="26"/>
    </location>
</feature>
<evidence type="ECO:0000313" key="4">
    <source>
        <dbReference type="Proteomes" id="UP001530293"/>
    </source>
</evidence>
<dbReference type="InterPro" id="IPR019434">
    <property type="entry name" value="DUF2423"/>
</dbReference>
<name>A0ABD3N6S0_9STRA</name>
<dbReference type="AlphaFoldDB" id="A0ABD3N6S0"/>
<feature type="compositionally biased region" description="Basic residues" evidence="1">
    <location>
        <begin position="149"/>
        <end position="164"/>
    </location>
</feature>
<accession>A0ABD3N6S0</accession>
<gene>
    <name evidence="3" type="ORF">ACHAWU_010029</name>
</gene>
<evidence type="ECO:0000259" key="2">
    <source>
        <dbReference type="Pfam" id="PF10338"/>
    </source>
</evidence>
<feature type="domain" description="DUF2423" evidence="2">
    <location>
        <begin position="1"/>
        <end position="40"/>
    </location>
</feature>
<keyword evidence="4" id="KW-1185">Reference proteome</keyword>
<organism evidence="3 4">
    <name type="scientific">Discostella pseudostelligera</name>
    <dbReference type="NCBI Taxonomy" id="259834"/>
    <lineage>
        <taxon>Eukaryota</taxon>
        <taxon>Sar</taxon>
        <taxon>Stramenopiles</taxon>
        <taxon>Ochrophyta</taxon>
        <taxon>Bacillariophyta</taxon>
        <taxon>Coscinodiscophyceae</taxon>
        <taxon>Thalassiosirophycidae</taxon>
        <taxon>Stephanodiscales</taxon>
        <taxon>Stephanodiscaceae</taxon>
        <taxon>Discostella</taxon>
    </lineage>
</organism>
<feature type="region of interest" description="Disordered" evidence="1">
    <location>
        <begin position="55"/>
        <end position="164"/>
    </location>
</feature>
<feature type="compositionally biased region" description="Basic and acidic residues" evidence="1">
    <location>
        <begin position="119"/>
        <end position="134"/>
    </location>
</feature>
<dbReference type="EMBL" id="JALLBG020000021">
    <property type="protein sequence ID" value="KAL3771718.1"/>
    <property type="molecule type" value="Genomic_DNA"/>
</dbReference>
<sequence>MAKSIRSKSKRKNRTEFRNTIGSDAAKATMAIVQEKLQQCVNSGQMNSFDRLSNLFAGNENNNTAPTDGAVEDEDDDVDMLTHGAGNKSSNMGKDESKIPTKKSKSKGSKHITGQYGDKTAKKVGERKSRKDRTSGGSSRGRSLEGRRFRSSSKKRSGKKLASI</sequence>
<dbReference type="Proteomes" id="UP001530293">
    <property type="component" value="Unassembled WGS sequence"/>
</dbReference>
<evidence type="ECO:0000313" key="3">
    <source>
        <dbReference type="EMBL" id="KAL3771718.1"/>
    </source>
</evidence>
<feature type="compositionally biased region" description="Acidic residues" evidence="1">
    <location>
        <begin position="70"/>
        <end position="79"/>
    </location>
</feature>
<feature type="compositionally biased region" description="Basic residues" evidence="1">
    <location>
        <begin position="1"/>
        <end position="13"/>
    </location>
</feature>
<reference evidence="3 4" key="1">
    <citation type="submission" date="2024-10" db="EMBL/GenBank/DDBJ databases">
        <title>Updated reference genomes for cyclostephanoid diatoms.</title>
        <authorList>
            <person name="Roberts W.R."/>
            <person name="Alverson A.J."/>
        </authorList>
    </citation>
    <scope>NUCLEOTIDE SEQUENCE [LARGE SCALE GENOMIC DNA]</scope>
    <source>
        <strain evidence="3 4">AJA232-27</strain>
    </source>
</reference>
<proteinExistence type="predicted"/>